<gene>
    <name evidence="3" type="ORF">I2492_06715</name>
    <name evidence="2" type="ORF">I2493_06715</name>
</gene>
<protein>
    <submittedName>
        <fullName evidence="3">Uncharacterized protein</fullName>
    </submittedName>
</protein>
<dbReference type="EMBL" id="JADRCQ010000001">
    <property type="protein sequence ID" value="MBK5072704.1"/>
    <property type="molecule type" value="Genomic_DNA"/>
</dbReference>
<evidence type="ECO:0000256" key="1">
    <source>
        <dbReference type="SAM" id="MobiDB-lite"/>
    </source>
</evidence>
<accession>A0A9D7FSC4</accession>
<evidence type="ECO:0000313" key="4">
    <source>
        <dbReference type="Proteomes" id="UP000807542"/>
    </source>
</evidence>
<evidence type="ECO:0000313" key="3">
    <source>
        <dbReference type="EMBL" id="MBK5176013.1"/>
    </source>
</evidence>
<keyword evidence="5" id="KW-1185">Reference proteome</keyword>
<feature type="compositionally biased region" description="Basic residues" evidence="1">
    <location>
        <begin position="8"/>
        <end position="18"/>
    </location>
</feature>
<dbReference type="AlphaFoldDB" id="A0A9D7FSC4"/>
<evidence type="ECO:0000313" key="5">
    <source>
        <dbReference type="Proteomes" id="UP001296969"/>
    </source>
</evidence>
<organism evidence="3 4">
    <name type="scientific">Limnobaculum xujianqingii</name>
    <dbReference type="NCBI Taxonomy" id="2738837"/>
    <lineage>
        <taxon>Bacteria</taxon>
        <taxon>Pseudomonadati</taxon>
        <taxon>Pseudomonadota</taxon>
        <taxon>Gammaproteobacteria</taxon>
        <taxon>Enterobacterales</taxon>
        <taxon>Budviciaceae</taxon>
        <taxon>Limnobaculum</taxon>
    </lineage>
</organism>
<dbReference type="Proteomes" id="UP000807542">
    <property type="component" value="Unassembled WGS sequence"/>
</dbReference>
<sequence length="204" mass="24046">MEVEKSSQKTKKNIKNQNKKSSSIKNKNLYRERNAQYKRNKEEKYRENGFINTKIYLGRDVYERLAEIYEDLLGEKLNFTGRKNTDDLSRVISYCIVKLYRAVYIHNNKGSLDDIVPAKTKKAQQMYDLYQAVLYRSLLKTSYSSMVSELSNSGLKPPEVLFSTRYQHRKDFQWDEEKLIDLMELERINEKIKDLNSDKSTGAA</sequence>
<dbReference type="Proteomes" id="UP001296969">
    <property type="component" value="Unassembled WGS sequence"/>
</dbReference>
<proteinExistence type="predicted"/>
<dbReference type="EMBL" id="JADRCP010000001">
    <property type="protein sequence ID" value="MBK5176013.1"/>
    <property type="molecule type" value="Genomic_DNA"/>
</dbReference>
<comment type="caution">
    <text evidence="3">The sequence shown here is derived from an EMBL/GenBank/DDBJ whole genome shotgun (WGS) entry which is preliminary data.</text>
</comment>
<dbReference type="RefSeq" id="WP_228397735.1">
    <property type="nucleotide sequence ID" value="NZ_JADRCP010000001.1"/>
</dbReference>
<feature type="region of interest" description="Disordered" evidence="1">
    <location>
        <begin position="1"/>
        <end position="36"/>
    </location>
</feature>
<reference evidence="3 5" key="1">
    <citation type="submission" date="2020-11" db="EMBL/GenBank/DDBJ databases">
        <title>Insectihabitans protaetiae gen. nov. sp. nov. and Insectihabitans allomyrinae sp. nov., isolated from larvae of Protaetia brevitarsis seulensis and Allomyrina dichotoma, respectively.</title>
        <authorList>
            <person name="Lee S.D."/>
            <person name="Byeon Y.-S."/>
            <person name="Kim S.-M."/>
            <person name="Yang H.L."/>
            <person name="Kim I.S."/>
        </authorList>
    </citation>
    <scope>NUCLEOTIDE SEQUENCE</scope>
    <source>
        <strain evidence="3">CWB-B4</strain>
        <strain evidence="2 5">CWB-B43</strain>
    </source>
</reference>
<evidence type="ECO:0000313" key="2">
    <source>
        <dbReference type="EMBL" id="MBK5072704.1"/>
    </source>
</evidence>
<name>A0A9D7FSC4_9GAMM</name>